<evidence type="ECO:0000256" key="5">
    <source>
        <dbReference type="SAM" id="SignalP"/>
    </source>
</evidence>
<evidence type="ECO:0000256" key="4">
    <source>
        <dbReference type="PROSITE-ProRule" id="PRU00433"/>
    </source>
</evidence>
<keyword evidence="1 4" id="KW-0349">Heme</keyword>
<dbReference type="Proteomes" id="UP001055804">
    <property type="component" value="Unassembled WGS sequence"/>
</dbReference>
<dbReference type="GO" id="GO:0046872">
    <property type="term" value="F:metal ion binding"/>
    <property type="evidence" value="ECO:0007669"/>
    <property type="project" value="UniProtKB-KW"/>
</dbReference>
<dbReference type="RefSeq" id="WP_269332861.1">
    <property type="nucleotide sequence ID" value="NZ_JAMZFT010000002.1"/>
</dbReference>
<feature type="chain" id="PRO_5039921097" evidence="5">
    <location>
        <begin position="35"/>
        <end position="117"/>
    </location>
</feature>
<organism evidence="7 8">
    <name type="scientific">Futiania mangrovi</name>
    <dbReference type="NCBI Taxonomy" id="2959716"/>
    <lineage>
        <taxon>Bacteria</taxon>
        <taxon>Pseudomonadati</taxon>
        <taxon>Pseudomonadota</taxon>
        <taxon>Alphaproteobacteria</taxon>
        <taxon>Futianiales</taxon>
        <taxon>Futianiaceae</taxon>
        <taxon>Futiania</taxon>
    </lineage>
</organism>
<dbReference type="InterPro" id="IPR009056">
    <property type="entry name" value="Cyt_c-like_dom"/>
</dbReference>
<feature type="domain" description="Cytochrome c" evidence="6">
    <location>
        <begin position="35"/>
        <end position="116"/>
    </location>
</feature>
<name>A0A9J6PK43_9PROT</name>
<dbReference type="GO" id="GO:0020037">
    <property type="term" value="F:heme binding"/>
    <property type="evidence" value="ECO:0007669"/>
    <property type="project" value="InterPro"/>
</dbReference>
<dbReference type="SUPFAM" id="SSF46626">
    <property type="entry name" value="Cytochrome c"/>
    <property type="match status" value="1"/>
</dbReference>
<dbReference type="InterPro" id="IPR036909">
    <property type="entry name" value="Cyt_c-like_dom_sf"/>
</dbReference>
<dbReference type="Gene3D" id="1.10.760.10">
    <property type="entry name" value="Cytochrome c-like domain"/>
    <property type="match status" value="1"/>
</dbReference>
<reference evidence="7" key="1">
    <citation type="submission" date="2022-06" db="EMBL/GenBank/DDBJ databases">
        <title>Isolation and Genomics of Futiania mangrovii gen. nov., sp. nov., a Rare and Metabolically-versatile member in the Class Alphaproteobacteria.</title>
        <authorList>
            <person name="Liu L."/>
            <person name="Huang W.-C."/>
            <person name="Pan J."/>
            <person name="Li J."/>
            <person name="Huang Y."/>
            <person name="Du H."/>
            <person name="Liu Y."/>
            <person name="Li M."/>
        </authorList>
    </citation>
    <scope>NUCLEOTIDE SEQUENCE</scope>
    <source>
        <strain evidence="7">FT118</strain>
    </source>
</reference>
<keyword evidence="2 4" id="KW-0479">Metal-binding</keyword>
<evidence type="ECO:0000256" key="1">
    <source>
        <dbReference type="ARBA" id="ARBA00022617"/>
    </source>
</evidence>
<evidence type="ECO:0000259" key="6">
    <source>
        <dbReference type="PROSITE" id="PS51007"/>
    </source>
</evidence>
<keyword evidence="8" id="KW-1185">Reference proteome</keyword>
<dbReference type="PROSITE" id="PS51007">
    <property type="entry name" value="CYTC"/>
    <property type="match status" value="1"/>
</dbReference>
<dbReference type="EMBL" id="JAMZFT010000002">
    <property type="protein sequence ID" value="MCP1336919.1"/>
    <property type="molecule type" value="Genomic_DNA"/>
</dbReference>
<protein>
    <submittedName>
        <fullName evidence="7">Cytochrome c</fullName>
    </submittedName>
</protein>
<evidence type="ECO:0000256" key="3">
    <source>
        <dbReference type="ARBA" id="ARBA00023004"/>
    </source>
</evidence>
<evidence type="ECO:0000313" key="8">
    <source>
        <dbReference type="Proteomes" id="UP001055804"/>
    </source>
</evidence>
<comment type="caution">
    <text evidence="7">The sequence shown here is derived from an EMBL/GenBank/DDBJ whole genome shotgun (WGS) entry which is preliminary data.</text>
</comment>
<gene>
    <name evidence="7" type="ORF">NJQ99_10905</name>
</gene>
<dbReference type="Pfam" id="PF00034">
    <property type="entry name" value="Cytochrom_C"/>
    <property type="match status" value="1"/>
</dbReference>
<feature type="signal peptide" evidence="5">
    <location>
        <begin position="1"/>
        <end position="34"/>
    </location>
</feature>
<sequence>MYRQKMWTGWGGKACTKAVAALLAAAVTLGTASAASVDEGREIAEARCSMCHAVGQSGPSPHPEAPPFRILQDRYDVRLLEEALAEGMITGHPDMPVVELDVDQVESFLLYLESLGQ</sequence>
<proteinExistence type="predicted"/>
<keyword evidence="5" id="KW-0732">Signal</keyword>
<evidence type="ECO:0000313" key="7">
    <source>
        <dbReference type="EMBL" id="MCP1336919.1"/>
    </source>
</evidence>
<accession>A0A9J6PK43</accession>
<dbReference type="GO" id="GO:0009055">
    <property type="term" value="F:electron transfer activity"/>
    <property type="evidence" value="ECO:0007669"/>
    <property type="project" value="InterPro"/>
</dbReference>
<evidence type="ECO:0000256" key="2">
    <source>
        <dbReference type="ARBA" id="ARBA00022723"/>
    </source>
</evidence>
<dbReference type="AlphaFoldDB" id="A0A9J6PK43"/>
<keyword evidence="3 4" id="KW-0408">Iron</keyword>